<evidence type="ECO:0000313" key="2">
    <source>
        <dbReference type="EMBL" id="MBI5128484.1"/>
    </source>
</evidence>
<feature type="transmembrane region" description="Helical" evidence="1">
    <location>
        <begin position="12"/>
        <end position="34"/>
    </location>
</feature>
<protein>
    <submittedName>
        <fullName evidence="2">Uncharacterized protein</fullName>
    </submittedName>
</protein>
<name>A0A933RUK7_RHOPL</name>
<feature type="transmembrane region" description="Helical" evidence="1">
    <location>
        <begin position="138"/>
        <end position="156"/>
    </location>
</feature>
<reference evidence="2" key="1">
    <citation type="submission" date="2020-07" db="EMBL/GenBank/DDBJ databases">
        <title>Huge and variable diversity of episymbiotic CPR bacteria and DPANN archaea in groundwater ecosystems.</title>
        <authorList>
            <person name="He C.Y."/>
            <person name="Keren R."/>
            <person name="Whittaker M."/>
            <person name="Farag I.F."/>
            <person name="Doudna J."/>
            <person name="Cate J.H.D."/>
            <person name="Banfield J.F."/>
        </authorList>
    </citation>
    <scope>NUCLEOTIDE SEQUENCE</scope>
    <source>
        <strain evidence="2">NC_groundwater_1818_Pr3_B-0.1um_66_35</strain>
    </source>
</reference>
<feature type="transmembrane region" description="Helical" evidence="1">
    <location>
        <begin position="99"/>
        <end position="118"/>
    </location>
</feature>
<evidence type="ECO:0000313" key="3">
    <source>
        <dbReference type="Proteomes" id="UP000782519"/>
    </source>
</evidence>
<organism evidence="2 3">
    <name type="scientific">Rhodopseudomonas palustris</name>
    <dbReference type="NCBI Taxonomy" id="1076"/>
    <lineage>
        <taxon>Bacteria</taxon>
        <taxon>Pseudomonadati</taxon>
        <taxon>Pseudomonadota</taxon>
        <taxon>Alphaproteobacteria</taxon>
        <taxon>Hyphomicrobiales</taxon>
        <taxon>Nitrobacteraceae</taxon>
        <taxon>Rhodopseudomonas</taxon>
    </lineage>
</organism>
<keyword evidence="1" id="KW-0472">Membrane</keyword>
<gene>
    <name evidence="2" type="ORF">HZA66_03500</name>
</gene>
<keyword evidence="1" id="KW-0812">Transmembrane</keyword>
<dbReference type="Proteomes" id="UP000782519">
    <property type="component" value="Unassembled WGS sequence"/>
</dbReference>
<comment type="caution">
    <text evidence="2">The sequence shown here is derived from an EMBL/GenBank/DDBJ whole genome shotgun (WGS) entry which is preliminary data.</text>
</comment>
<feature type="transmembrane region" description="Helical" evidence="1">
    <location>
        <begin position="41"/>
        <end position="62"/>
    </location>
</feature>
<keyword evidence="1" id="KW-1133">Transmembrane helix</keyword>
<dbReference type="AlphaFoldDB" id="A0A933RUK7"/>
<accession>A0A933RUK7</accession>
<sequence>MVLGMDLTTFTLVHVVISLVAIAAGLVAMVGLLISRPLPGWTAVFLATTILTSASGFLFPFFQLLPSHIVGIISLVLLAVAVVALYVGRLAGRWRPAYIVTALLSLYLNVFVLVVQAFQKVTLLRDLAPNQNEPPFLAAQAVTLVFFVGTIVFALRRFHPAPAYSRA</sequence>
<evidence type="ECO:0000256" key="1">
    <source>
        <dbReference type="SAM" id="Phobius"/>
    </source>
</evidence>
<proteinExistence type="predicted"/>
<feature type="transmembrane region" description="Helical" evidence="1">
    <location>
        <begin position="68"/>
        <end position="87"/>
    </location>
</feature>
<dbReference type="EMBL" id="JACRJB010000010">
    <property type="protein sequence ID" value="MBI5128484.1"/>
    <property type="molecule type" value="Genomic_DNA"/>
</dbReference>